<dbReference type="AlphaFoldDB" id="A0A094YGC7"/>
<name>A0A094YGC7_9PROT</name>
<proteinExistence type="predicted"/>
<keyword evidence="2" id="KW-1185">Reference proteome</keyword>
<dbReference type="STRING" id="104102.AtDm6_3250"/>
<evidence type="ECO:0000313" key="1">
    <source>
        <dbReference type="EMBL" id="KGB21090.1"/>
    </source>
</evidence>
<reference evidence="1 2" key="1">
    <citation type="submission" date="2014-06" db="EMBL/GenBank/DDBJ databases">
        <title>Functional and comparative genomic analyses of the Drosophila gut microbiota identify candidate symbiosis factors.</title>
        <authorList>
            <person name="Newell P.D."/>
            <person name="Chaston J.M."/>
            <person name="Douglas A.E."/>
        </authorList>
    </citation>
    <scope>NUCLEOTIDE SEQUENCE [LARGE SCALE GENOMIC DNA]</scope>
    <source>
        <strain evidence="1 2">DmCS_006</strain>
    </source>
</reference>
<dbReference type="Proteomes" id="UP000029448">
    <property type="component" value="Unassembled WGS sequence"/>
</dbReference>
<accession>A0A094YGC7</accession>
<comment type="caution">
    <text evidence="1">The sequence shown here is derived from an EMBL/GenBank/DDBJ whole genome shotgun (WGS) entry which is preliminary data.</text>
</comment>
<evidence type="ECO:0000313" key="2">
    <source>
        <dbReference type="Proteomes" id="UP000029448"/>
    </source>
</evidence>
<dbReference type="PATRIC" id="fig|104102.7.peg.3204"/>
<gene>
    <name evidence="1" type="ORF">AtDm6_3250</name>
</gene>
<organism evidence="1 2">
    <name type="scientific">Acetobacter tropicalis</name>
    <dbReference type="NCBI Taxonomy" id="104102"/>
    <lineage>
        <taxon>Bacteria</taxon>
        <taxon>Pseudomonadati</taxon>
        <taxon>Pseudomonadota</taxon>
        <taxon>Alphaproteobacteria</taxon>
        <taxon>Acetobacterales</taxon>
        <taxon>Acetobacteraceae</taxon>
        <taxon>Acetobacter</taxon>
    </lineage>
</organism>
<protein>
    <submittedName>
        <fullName evidence="1">Uncharacterized protein</fullName>
    </submittedName>
</protein>
<dbReference type="EMBL" id="JOKM01000104">
    <property type="protein sequence ID" value="KGB21090.1"/>
    <property type="molecule type" value="Genomic_DNA"/>
</dbReference>
<sequence length="38" mass="4560">MHFLDASQHPNLPHREVVKILHVPDNYLRQISYFTETL</sequence>